<dbReference type="AlphaFoldDB" id="E4PSC6"/>
<dbReference type="HOGENOM" id="CLU_2554246_0_0_6"/>
<accession>E4PSC6</accession>
<sequence>MYVPRYAEEIKASFKGAGYDRFGSPINRRDRDAEAPPSLGVEYTFIGAITFSILLTSSQQEGMVETSGGPIEIGLFKKALSL</sequence>
<keyword evidence="1" id="KW-0614">Plasmid</keyword>
<reference evidence="2" key="2">
    <citation type="submission" date="2010-02" db="EMBL/GenBank/DDBJ databases">
        <title>Complete genome sequence of Marinobacter adhaerens type strain (HP15).</title>
        <authorList>
            <person name="Gaerdes A.A.M."/>
            <person name="Kaeppel E."/>
            <person name="Shezad A."/>
            <person name="Seebah S."/>
            <person name="Teeling H."/>
            <person name="Yarza P."/>
            <person name="Gloeckner F.O."/>
            <person name="Ullrich M.S."/>
        </authorList>
    </citation>
    <scope>NUCLEOTIDE SEQUENCE [LARGE SCALE GENOMIC DNA]</scope>
    <source>
        <strain evidence="2">DSM 23420 / HP15</strain>
        <plasmid evidence="2">Plasmid pHP-187</plasmid>
    </source>
</reference>
<proteinExistence type="predicted"/>
<organism evidence="1 2">
    <name type="scientific">Marinobacter adhaerens (strain DSM 23420 / HP15)</name>
    <dbReference type="NCBI Taxonomy" id="225937"/>
    <lineage>
        <taxon>Bacteria</taxon>
        <taxon>Pseudomonadati</taxon>
        <taxon>Pseudomonadota</taxon>
        <taxon>Gammaproteobacteria</taxon>
        <taxon>Pseudomonadales</taxon>
        <taxon>Marinobacteraceae</taxon>
        <taxon>Marinobacter</taxon>
    </lineage>
</organism>
<dbReference type="Proteomes" id="UP000007077">
    <property type="component" value="Plasmid pHP-187"/>
</dbReference>
<geneLocation type="plasmid" evidence="1 2">
    <name>pHP-187</name>
</geneLocation>
<dbReference type="KEGG" id="mad:HP15_p187g164"/>
<evidence type="ECO:0000313" key="2">
    <source>
        <dbReference type="Proteomes" id="UP000007077"/>
    </source>
</evidence>
<dbReference type="EMBL" id="CP001980">
    <property type="protein sequence ID" value="ADQ00161.1"/>
    <property type="molecule type" value="Genomic_DNA"/>
</dbReference>
<reference evidence="1 2" key="1">
    <citation type="journal article" date="2010" name="Stand. Genomic Sci.">
        <title>Complete genome sequence of Marinobacter adhaerens type strain (HP15), a diatom-interacting marine microorganism.</title>
        <authorList>
            <person name="Gardes A."/>
            <person name="Kaeppel E."/>
            <person name="Shehzad A."/>
            <person name="Seebah S."/>
            <person name="Teeling H."/>
            <person name="Yarza P."/>
            <person name="Glockner F.O."/>
            <person name="Grossart H.P."/>
            <person name="Ullrich M.S."/>
        </authorList>
    </citation>
    <scope>NUCLEOTIDE SEQUENCE [LARGE SCALE GENOMIC DNA]</scope>
    <source>
        <strain evidence="2">DSM 23420 / HP15</strain>
        <plasmid evidence="2">Plasmid pHP-187</plasmid>
    </source>
</reference>
<protein>
    <submittedName>
        <fullName evidence="1">Uncharacterized protein</fullName>
    </submittedName>
</protein>
<gene>
    <name evidence="1" type="ordered locus">HP15_p187g164</name>
</gene>
<evidence type="ECO:0000313" key="1">
    <source>
        <dbReference type="EMBL" id="ADQ00161.1"/>
    </source>
</evidence>
<name>E4PSC6_MARAH</name>